<sequence>MNELAIDAQLNPTAFTEMEMLIGQLPQVHTNDVLVMDRGYNCYWFYALLCSLGIKFIIRSQTNHKPVQKFIKSNKGVMSPLLKDLLN</sequence>
<dbReference type="InterPro" id="IPR012337">
    <property type="entry name" value="RNaseH-like_sf"/>
</dbReference>
<reference evidence="1 2" key="1">
    <citation type="submission" date="2023-02" db="EMBL/GenBank/DDBJ databases">
        <title>Genome sequence of Lentisphaera profundi SAORIC-696.</title>
        <authorList>
            <person name="Kim e."/>
            <person name="Cho J.-C."/>
            <person name="Choi A."/>
            <person name="Kang I."/>
        </authorList>
    </citation>
    <scope>NUCLEOTIDE SEQUENCE [LARGE SCALE GENOMIC DNA]</scope>
    <source>
        <strain evidence="1 2">SAORIC-696</strain>
    </source>
</reference>
<organism evidence="1 2">
    <name type="scientific">Lentisphaera profundi</name>
    <dbReference type="NCBI Taxonomy" id="1658616"/>
    <lineage>
        <taxon>Bacteria</taxon>
        <taxon>Pseudomonadati</taxon>
        <taxon>Lentisphaerota</taxon>
        <taxon>Lentisphaeria</taxon>
        <taxon>Lentisphaerales</taxon>
        <taxon>Lentisphaeraceae</taxon>
        <taxon>Lentisphaera</taxon>
    </lineage>
</organism>
<dbReference type="Proteomes" id="UP001214250">
    <property type="component" value="Chromosome 1"/>
</dbReference>
<name>A0ABY7VQZ1_9BACT</name>
<evidence type="ECO:0008006" key="3">
    <source>
        <dbReference type="Google" id="ProtNLM"/>
    </source>
</evidence>
<proteinExistence type="predicted"/>
<dbReference type="SUPFAM" id="SSF53098">
    <property type="entry name" value="Ribonuclease H-like"/>
    <property type="match status" value="1"/>
</dbReference>
<keyword evidence="2" id="KW-1185">Reference proteome</keyword>
<protein>
    <recommendedName>
        <fullName evidence="3">Transposase IS4-like domain-containing protein</fullName>
    </recommendedName>
</protein>
<gene>
    <name evidence="1" type="ORF">PQO03_01375</name>
</gene>
<accession>A0ABY7VQZ1</accession>
<evidence type="ECO:0000313" key="2">
    <source>
        <dbReference type="Proteomes" id="UP001214250"/>
    </source>
</evidence>
<evidence type="ECO:0000313" key="1">
    <source>
        <dbReference type="EMBL" id="WDE96618.1"/>
    </source>
</evidence>
<dbReference type="EMBL" id="CP117811">
    <property type="protein sequence ID" value="WDE96618.1"/>
    <property type="molecule type" value="Genomic_DNA"/>
</dbReference>